<dbReference type="RefSeq" id="XP_028471253.1">
    <property type="nucleotide sequence ID" value="XM_028610488.1"/>
</dbReference>
<dbReference type="Proteomes" id="UP000272025">
    <property type="component" value="Unassembled WGS sequence"/>
</dbReference>
<proteinExistence type="predicted"/>
<keyword evidence="2" id="KW-1185">Reference proteome</keyword>
<reference evidence="1 2" key="1">
    <citation type="journal article" date="2018" name="Mol. Ecol.">
        <title>The obligate alkalophilic soda-lake fungus Sodiomyces alkalinus has shifted to a protein diet.</title>
        <authorList>
            <person name="Grum-Grzhimaylo A.A."/>
            <person name="Falkoski D.L."/>
            <person name="van den Heuvel J."/>
            <person name="Valero-Jimenez C.A."/>
            <person name="Min B."/>
            <person name="Choi I.G."/>
            <person name="Lipzen A."/>
            <person name="Daum C.G."/>
            <person name="Aanen D.K."/>
            <person name="Tsang A."/>
            <person name="Henrissat B."/>
            <person name="Bilanenko E.N."/>
            <person name="de Vries R.P."/>
            <person name="van Kan J.A.L."/>
            <person name="Grigoriev I.V."/>
            <person name="Debets A.J.M."/>
        </authorList>
    </citation>
    <scope>NUCLEOTIDE SEQUENCE [LARGE SCALE GENOMIC DNA]</scope>
    <source>
        <strain evidence="1 2">F11</strain>
    </source>
</reference>
<sequence length="111" mass="12070">MDGIHGWGLRIAVGIYKVPGRVPHRTASLSPLRRDLIPKLDYPCFASAQKCISTVASVKEGKKEAAQNKQSGTMVDQYPCKWSTHPSGCNPRNWVEVADAACAECLAKGFP</sequence>
<name>A0A3N2Q9R5_SODAK</name>
<gene>
    <name evidence="1" type="ORF">SODALDRAFT_327652</name>
</gene>
<feature type="non-terminal residue" evidence="1">
    <location>
        <position position="111"/>
    </location>
</feature>
<dbReference type="AlphaFoldDB" id="A0A3N2Q9R5"/>
<evidence type="ECO:0000313" key="2">
    <source>
        <dbReference type="Proteomes" id="UP000272025"/>
    </source>
</evidence>
<organism evidence="1 2">
    <name type="scientific">Sodiomyces alkalinus (strain CBS 110278 / VKM F-3762 / F11)</name>
    <name type="common">Alkaliphilic filamentous fungus</name>
    <dbReference type="NCBI Taxonomy" id="1314773"/>
    <lineage>
        <taxon>Eukaryota</taxon>
        <taxon>Fungi</taxon>
        <taxon>Dikarya</taxon>
        <taxon>Ascomycota</taxon>
        <taxon>Pezizomycotina</taxon>
        <taxon>Sordariomycetes</taxon>
        <taxon>Hypocreomycetidae</taxon>
        <taxon>Glomerellales</taxon>
        <taxon>Plectosphaerellaceae</taxon>
        <taxon>Sodiomyces</taxon>
    </lineage>
</organism>
<protein>
    <submittedName>
        <fullName evidence="1">Uncharacterized protein</fullName>
    </submittedName>
</protein>
<evidence type="ECO:0000313" key="1">
    <source>
        <dbReference type="EMBL" id="ROT43447.1"/>
    </source>
</evidence>
<dbReference type="EMBL" id="ML119051">
    <property type="protein sequence ID" value="ROT43447.1"/>
    <property type="molecule type" value="Genomic_DNA"/>
</dbReference>
<accession>A0A3N2Q9R5</accession>
<dbReference type="GeneID" id="39578966"/>